<dbReference type="RefSeq" id="WP_216441015.1">
    <property type="nucleotide sequence ID" value="NZ_JAHLQF010000005.1"/>
</dbReference>
<comment type="caution">
    <text evidence="2">The sequence shown here is derived from an EMBL/GenBank/DDBJ whole genome shotgun (WGS) entry which is preliminary data.</text>
</comment>
<sequence length="188" mass="21082">MKGIISIILCSTLVVSSTALISCEKKDKLSTQNKEKIEKLNLTNDKDDTVELHLYFDASKNNKKPEIAVEERLIKNDELLGEVIMFELIKGPTVNSKLKPILPKETRLISFSINDQIAYVNLSKEAITNMSLTKEEASLRSIIWSLTTIPSIEKVKFLVENEDIDTLGGNYNLSNPLGRADMDNAKLK</sequence>
<evidence type="ECO:0000313" key="2">
    <source>
        <dbReference type="EMBL" id="MBU5486303.1"/>
    </source>
</evidence>
<name>A0ABS6EM56_9CLOT</name>
<proteinExistence type="predicted"/>
<evidence type="ECO:0000259" key="1">
    <source>
        <dbReference type="SMART" id="SM00909"/>
    </source>
</evidence>
<gene>
    <name evidence="2" type="ORF">KQI86_18500</name>
</gene>
<dbReference type="SMART" id="SM00909">
    <property type="entry name" value="Germane"/>
    <property type="match status" value="1"/>
</dbReference>
<dbReference type="EMBL" id="JAHLQF010000005">
    <property type="protein sequence ID" value="MBU5486303.1"/>
    <property type="molecule type" value="Genomic_DNA"/>
</dbReference>
<dbReference type="InterPro" id="IPR019606">
    <property type="entry name" value="GerMN"/>
</dbReference>
<feature type="domain" description="GerMN" evidence="1">
    <location>
        <begin position="81"/>
        <end position="168"/>
    </location>
</feature>
<keyword evidence="3" id="KW-1185">Reference proteome</keyword>
<protein>
    <submittedName>
        <fullName evidence="2">GerMN domain-containing protein</fullName>
    </submittedName>
</protein>
<evidence type="ECO:0000313" key="3">
    <source>
        <dbReference type="Proteomes" id="UP000726170"/>
    </source>
</evidence>
<dbReference type="Proteomes" id="UP000726170">
    <property type="component" value="Unassembled WGS sequence"/>
</dbReference>
<accession>A0ABS6EM56</accession>
<dbReference type="PROSITE" id="PS51257">
    <property type="entry name" value="PROKAR_LIPOPROTEIN"/>
    <property type="match status" value="1"/>
</dbReference>
<reference evidence="2 3" key="1">
    <citation type="submission" date="2021-06" db="EMBL/GenBank/DDBJ databases">
        <authorList>
            <person name="Sun Q."/>
            <person name="Li D."/>
        </authorList>
    </citation>
    <scope>NUCLEOTIDE SEQUENCE [LARGE SCALE GENOMIC DNA]</scope>
    <source>
        <strain evidence="2 3">MSJ-11</strain>
    </source>
</reference>
<dbReference type="Pfam" id="PF10646">
    <property type="entry name" value="Germane"/>
    <property type="match status" value="1"/>
</dbReference>
<organism evidence="2 3">
    <name type="scientific">Clostridium mobile</name>
    <dbReference type="NCBI Taxonomy" id="2841512"/>
    <lineage>
        <taxon>Bacteria</taxon>
        <taxon>Bacillati</taxon>
        <taxon>Bacillota</taxon>
        <taxon>Clostridia</taxon>
        <taxon>Eubacteriales</taxon>
        <taxon>Clostridiaceae</taxon>
        <taxon>Clostridium</taxon>
    </lineage>
</organism>